<organism evidence="2 3">
    <name type="scientific">Rhodopirellula islandica</name>
    <dbReference type="NCBI Taxonomy" id="595434"/>
    <lineage>
        <taxon>Bacteria</taxon>
        <taxon>Pseudomonadati</taxon>
        <taxon>Planctomycetota</taxon>
        <taxon>Planctomycetia</taxon>
        <taxon>Pirellulales</taxon>
        <taxon>Pirellulaceae</taxon>
        <taxon>Rhodopirellula</taxon>
    </lineage>
</organism>
<gene>
    <name evidence="2" type="ORF">RISK_005401</name>
</gene>
<keyword evidence="3" id="KW-1185">Reference proteome</keyword>
<comment type="caution">
    <text evidence="2">The sequence shown here is derived from an EMBL/GenBank/DDBJ whole genome shotgun (WGS) entry which is preliminary data.</text>
</comment>
<proteinExistence type="predicted"/>
<dbReference type="EMBL" id="LECT01000044">
    <property type="protein sequence ID" value="KLU02335.1"/>
    <property type="molecule type" value="Genomic_DNA"/>
</dbReference>
<dbReference type="RefSeq" id="WP_236696562.1">
    <property type="nucleotide sequence ID" value="NZ_LECT01000044.1"/>
</dbReference>
<sequence>MSFANSECPIMGGEPTEELTAEYDGKTIGFCCEGCPEKWAALSDEEKAEKFAKVDAHAGHDHDAEGHDHSEHASE</sequence>
<accession>A0A0J1B693</accession>
<protein>
    <recommendedName>
        <fullName evidence="4">TRASH domain-containing protein</fullName>
    </recommendedName>
</protein>
<evidence type="ECO:0000313" key="2">
    <source>
        <dbReference type="EMBL" id="KLU02335.1"/>
    </source>
</evidence>
<evidence type="ECO:0008006" key="4">
    <source>
        <dbReference type="Google" id="ProtNLM"/>
    </source>
</evidence>
<reference evidence="2" key="1">
    <citation type="submission" date="2015-05" db="EMBL/GenBank/DDBJ databases">
        <title>Permanent draft genome of Rhodopirellula islandicus K833.</title>
        <authorList>
            <person name="Kizina J."/>
            <person name="Richter M."/>
            <person name="Glockner F.O."/>
            <person name="Harder J."/>
        </authorList>
    </citation>
    <scope>NUCLEOTIDE SEQUENCE [LARGE SCALE GENOMIC DNA]</scope>
    <source>
        <strain evidence="2">K833</strain>
    </source>
</reference>
<name>A0A0J1B693_RHOIS</name>
<evidence type="ECO:0000313" key="3">
    <source>
        <dbReference type="Proteomes" id="UP000036367"/>
    </source>
</evidence>
<dbReference type="AlphaFoldDB" id="A0A0J1B693"/>
<dbReference type="Proteomes" id="UP000036367">
    <property type="component" value="Unassembled WGS sequence"/>
</dbReference>
<feature type="region of interest" description="Disordered" evidence="1">
    <location>
        <begin position="50"/>
        <end position="75"/>
    </location>
</feature>
<dbReference type="PATRIC" id="fig|595434.4.peg.5131"/>
<evidence type="ECO:0000256" key="1">
    <source>
        <dbReference type="SAM" id="MobiDB-lite"/>
    </source>
</evidence>